<gene>
    <name evidence="2" type="ORF">BDK51DRAFT_40639</name>
</gene>
<keyword evidence="3" id="KW-1185">Reference proteome</keyword>
<dbReference type="Proteomes" id="UP000269721">
    <property type="component" value="Unassembled WGS sequence"/>
</dbReference>
<accession>A0A4V1IR42</accession>
<protein>
    <submittedName>
        <fullName evidence="2">Uncharacterized protein</fullName>
    </submittedName>
</protein>
<feature type="region of interest" description="Disordered" evidence="1">
    <location>
        <begin position="52"/>
        <end position="81"/>
    </location>
</feature>
<evidence type="ECO:0000313" key="2">
    <source>
        <dbReference type="EMBL" id="RKO88747.1"/>
    </source>
</evidence>
<proteinExistence type="predicted"/>
<dbReference type="AlphaFoldDB" id="A0A4V1IR42"/>
<dbReference type="EMBL" id="KZ996507">
    <property type="protein sequence ID" value="RKO88747.1"/>
    <property type="molecule type" value="Genomic_DNA"/>
</dbReference>
<evidence type="ECO:0000313" key="3">
    <source>
        <dbReference type="Proteomes" id="UP000269721"/>
    </source>
</evidence>
<sequence length="153" mass="16522">MSFLAVLDSSQVRAKTEEGKLRSPVLVQGTAELAPEFRIRAKYWMQPCQSPFAPTEERGAAATGKEGPSIHERAPSNSRRLATPRNLTLLLPATVREALLLEDSAKPFCPLTTDSASESVFAIGNSLRHLISRRDGEFEESLPTTTGLGASGV</sequence>
<reference evidence="3" key="1">
    <citation type="journal article" date="2018" name="Nat. Microbiol.">
        <title>Leveraging single-cell genomics to expand the fungal tree of life.</title>
        <authorList>
            <person name="Ahrendt S.R."/>
            <person name="Quandt C.A."/>
            <person name="Ciobanu D."/>
            <person name="Clum A."/>
            <person name="Salamov A."/>
            <person name="Andreopoulos B."/>
            <person name="Cheng J.F."/>
            <person name="Woyke T."/>
            <person name="Pelin A."/>
            <person name="Henrissat B."/>
            <person name="Reynolds N.K."/>
            <person name="Benny G.L."/>
            <person name="Smith M.E."/>
            <person name="James T.Y."/>
            <person name="Grigoriev I.V."/>
        </authorList>
    </citation>
    <scope>NUCLEOTIDE SEQUENCE [LARGE SCALE GENOMIC DNA]</scope>
</reference>
<name>A0A4V1IR42_9FUNG</name>
<organism evidence="2 3">
    <name type="scientific">Blyttiomyces helicus</name>
    <dbReference type="NCBI Taxonomy" id="388810"/>
    <lineage>
        <taxon>Eukaryota</taxon>
        <taxon>Fungi</taxon>
        <taxon>Fungi incertae sedis</taxon>
        <taxon>Chytridiomycota</taxon>
        <taxon>Chytridiomycota incertae sedis</taxon>
        <taxon>Chytridiomycetes</taxon>
        <taxon>Chytridiomycetes incertae sedis</taxon>
        <taxon>Blyttiomyces</taxon>
    </lineage>
</organism>
<evidence type="ECO:0000256" key="1">
    <source>
        <dbReference type="SAM" id="MobiDB-lite"/>
    </source>
</evidence>